<name>A0A1H5FKI5_9PSED</name>
<proteinExistence type="predicted"/>
<dbReference type="AlphaFoldDB" id="A0A1H5FKI5"/>
<protein>
    <submittedName>
        <fullName evidence="1">Uncharacterized protein</fullName>
    </submittedName>
</protein>
<gene>
    <name evidence="1" type="ORF">SAMN04490185_4795</name>
</gene>
<dbReference type="EMBL" id="FNTF01000002">
    <property type="protein sequence ID" value="SEE03925.1"/>
    <property type="molecule type" value="Genomic_DNA"/>
</dbReference>
<dbReference type="Proteomes" id="UP000183114">
    <property type="component" value="Unassembled WGS sequence"/>
</dbReference>
<dbReference type="RefSeq" id="WP_162493951.1">
    <property type="nucleotide sequence ID" value="NZ_FNTF01000002.1"/>
</dbReference>
<accession>A0A1H5FKI5</accession>
<reference evidence="1 2" key="1">
    <citation type="submission" date="2016-10" db="EMBL/GenBank/DDBJ databases">
        <authorList>
            <person name="de Groot N.N."/>
        </authorList>
    </citation>
    <scope>NUCLEOTIDE SEQUENCE [LARGE SCALE GENOMIC DNA]</scope>
    <source>
        <strain evidence="1 2">BS3655</strain>
    </source>
</reference>
<sequence length="64" mass="7211">MTDLKPLDHKFKPLDDKFPLQRQLGIAAAPVVLINLFTPAPVPEGRRPRLLHGLVRANQNEEMS</sequence>
<organism evidence="1 2">
    <name type="scientific">Pseudomonas frederiksbergensis</name>
    <dbReference type="NCBI Taxonomy" id="104087"/>
    <lineage>
        <taxon>Bacteria</taxon>
        <taxon>Pseudomonadati</taxon>
        <taxon>Pseudomonadota</taxon>
        <taxon>Gammaproteobacteria</taxon>
        <taxon>Pseudomonadales</taxon>
        <taxon>Pseudomonadaceae</taxon>
        <taxon>Pseudomonas</taxon>
    </lineage>
</organism>
<evidence type="ECO:0000313" key="2">
    <source>
        <dbReference type="Proteomes" id="UP000183114"/>
    </source>
</evidence>
<evidence type="ECO:0000313" key="1">
    <source>
        <dbReference type="EMBL" id="SEE03925.1"/>
    </source>
</evidence>